<name>A0A9P1EMD7_CUSEU</name>
<comment type="caution">
    <text evidence="1">The sequence shown here is derived from an EMBL/GenBank/DDBJ whole genome shotgun (WGS) entry which is preliminary data.</text>
</comment>
<proteinExistence type="predicted"/>
<keyword evidence="2" id="KW-1185">Reference proteome</keyword>
<dbReference type="OrthoDB" id="10427219at2759"/>
<protein>
    <submittedName>
        <fullName evidence="1">Uncharacterized protein</fullName>
    </submittedName>
</protein>
<evidence type="ECO:0000313" key="1">
    <source>
        <dbReference type="EMBL" id="CAH9117743.1"/>
    </source>
</evidence>
<dbReference type="EMBL" id="CAMAPE010000074">
    <property type="protein sequence ID" value="CAH9117743.1"/>
    <property type="molecule type" value="Genomic_DNA"/>
</dbReference>
<dbReference type="Proteomes" id="UP001152484">
    <property type="component" value="Unassembled WGS sequence"/>
</dbReference>
<organism evidence="1 2">
    <name type="scientific">Cuscuta europaea</name>
    <name type="common">European dodder</name>
    <dbReference type="NCBI Taxonomy" id="41803"/>
    <lineage>
        <taxon>Eukaryota</taxon>
        <taxon>Viridiplantae</taxon>
        <taxon>Streptophyta</taxon>
        <taxon>Embryophyta</taxon>
        <taxon>Tracheophyta</taxon>
        <taxon>Spermatophyta</taxon>
        <taxon>Magnoliopsida</taxon>
        <taxon>eudicotyledons</taxon>
        <taxon>Gunneridae</taxon>
        <taxon>Pentapetalae</taxon>
        <taxon>asterids</taxon>
        <taxon>lamiids</taxon>
        <taxon>Solanales</taxon>
        <taxon>Convolvulaceae</taxon>
        <taxon>Cuscuteae</taxon>
        <taxon>Cuscuta</taxon>
        <taxon>Cuscuta subgen. Cuscuta</taxon>
    </lineage>
</organism>
<gene>
    <name evidence="1" type="ORF">CEURO_LOCUS21665</name>
</gene>
<evidence type="ECO:0000313" key="2">
    <source>
        <dbReference type="Proteomes" id="UP001152484"/>
    </source>
</evidence>
<accession>A0A9P1EMD7</accession>
<dbReference type="AlphaFoldDB" id="A0A9P1EMD7"/>
<reference evidence="1" key="1">
    <citation type="submission" date="2022-07" db="EMBL/GenBank/DDBJ databases">
        <authorList>
            <person name="Macas J."/>
            <person name="Novak P."/>
            <person name="Neumann P."/>
        </authorList>
    </citation>
    <scope>NUCLEOTIDE SEQUENCE</scope>
</reference>
<sequence length="228" mass="25425">MLGCFPSMFCLCRFDFLPKMAPARRTTTAEGRQLSVPHRARAQHVVMSDSDDDSGAREDPNLWWDLDNSGIANLPPRIQDEDLAVAYSLIGHDCLLESLGATDILSNPPTPYVGVHIRSMELGMAVPLHPFLVRFLHFLGVASEVNWLRRLTCSLQLLWRGVRMWASHPRLICFSAASSGVLLTFRLTLSEADEQTVLVGLPPFREGVEEEMDMGIRPQPPVTSTSVR</sequence>